<dbReference type="InterPro" id="IPR000504">
    <property type="entry name" value="RRM_dom"/>
</dbReference>
<feature type="domain" description="RRM" evidence="1">
    <location>
        <begin position="3"/>
        <end position="41"/>
    </location>
</feature>
<evidence type="ECO:0000313" key="3">
    <source>
        <dbReference type="EMBL" id="CDY51504.1"/>
    </source>
</evidence>
<reference evidence="3" key="2">
    <citation type="submission" date="2014-06" db="EMBL/GenBank/DDBJ databases">
        <authorList>
            <person name="Genoscope - CEA"/>
        </authorList>
    </citation>
    <scope>NUCLEOTIDE SEQUENCE</scope>
</reference>
<dbReference type="PaxDb" id="3708-A0A078IQ35"/>
<protein>
    <submittedName>
        <fullName evidence="2">(rape) hypothetical protein</fullName>
    </submittedName>
    <submittedName>
        <fullName evidence="3">BnaC06g43450D protein</fullName>
    </submittedName>
</protein>
<keyword evidence="4" id="KW-1185">Reference proteome</keyword>
<dbReference type="Pfam" id="PF00076">
    <property type="entry name" value="RRM_1"/>
    <property type="match status" value="1"/>
</dbReference>
<gene>
    <name evidence="3" type="primary">BnaC06g43450D</name>
    <name evidence="2" type="ORF">DARMORV10_C06P36990.1</name>
    <name evidence="3" type="ORF">GSBRNA2T00003599001</name>
</gene>
<proteinExistence type="predicted"/>
<dbReference type="InterPro" id="IPR035979">
    <property type="entry name" value="RBD_domain_sf"/>
</dbReference>
<accession>A0A078IQ35</accession>
<dbReference type="InterPro" id="IPR012677">
    <property type="entry name" value="Nucleotide-bd_a/b_plait_sf"/>
</dbReference>
<sequence length="72" mass="8060">MGTVSATVSTERATGRGKGYGFVRFSDLGQMLLAVERMNGVECVRYAYENCSYTWKLKLSLLLNTLESLLFL</sequence>
<evidence type="ECO:0000313" key="2">
    <source>
        <dbReference type="EMBL" id="CAF2061989.1"/>
    </source>
</evidence>
<dbReference type="Gramene" id="CDY51504">
    <property type="protein sequence ID" value="CDY51504"/>
    <property type="gene ID" value="GSBRNA2T00003599001"/>
</dbReference>
<dbReference type="SUPFAM" id="SSF54928">
    <property type="entry name" value="RNA-binding domain, RBD"/>
    <property type="match status" value="1"/>
</dbReference>
<dbReference type="Proteomes" id="UP000028999">
    <property type="component" value="Unassembled WGS sequence"/>
</dbReference>
<dbReference type="EMBL" id="HG994370">
    <property type="protein sequence ID" value="CAF2061989.1"/>
    <property type="molecule type" value="Genomic_DNA"/>
</dbReference>
<dbReference type="Gene3D" id="3.30.70.330">
    <property type="match status" value="1"/>
</dbReference>
<dbReference type="GO" id="GO:0003723">
    <property type="term" value="F:RNA binding"/>
    <property type="evidence" value="ECO:0007669"/>
    <property type="project" value="InterPro"/>
</dbReference>
<evidence type="ECO:0000313" key="4">
    <source>
        <dbReference type="Proteomes" id="UP000028999"/>
    </source>
</evidence>
<reference evidence="2" key="3">
    <citation type="submission" date="2021-01" db="EMBL/GenBank/DDBJ databases">
        <authorList>
            <consortium name="Genoscope - CEA"/>
            <person name="William W."/>
        </authorList>
    </citation>
    <scope>NUCLEOTIDE SEQUENCE</scope>
</reference>
<organism evidence="3 4">
    <name type="scientific">Brassica napus</name>
    <name type="common">Rape</name>
    <dbReference type="NCBI Taxonomy" id="3708"/>
    <lineage>
        <taxon>Eukaryota</taxon>
        <taxon>Viridiplantae</taxon>
        <taxon>Streptophyta</taxon>
        <taxon>Embryophyta</taxon>
        <taxon>Tracheophyta</taxon>
        <taxon>Spermatophyta</taxon>
        <taxon>Magnoliopsida</taxon>
        <taxon>eudicotyledons</taxon>
        <taxon>Gunneridae</taxon>
        <taxon>Pentapetalae</taxon>
        <taxon>rosids</taxon>
        <taxon>malvids</taxon>
        <taxon>Brassicales</taxon>
        <taxon>Brassicaceae</taxon>
        <taxon>Brassiceae</taxon>
        <taxon>Brassica</taxon>
    </lineage>
</organism>
<reference evidence="3 4" key="1">
    <citation type="journal article" date="2014" name="Science">
        <title>Plant genetics. Early allopolyploid evolution in the post-Neolithic Brassica napus oilseed genome.</title>
        <authorList>
            <person name="Chalhoub B."/>
            <person name="Denoeud F."/>
            <person name="Liu S."/>
            <person name="Parkin I.A."/>
            <person name="Tang H."/>
            <person name="Wang X."/>
            <person name="Chiquet J."/>
            <person name="Belcram H."/>
            <person name="Tong C."/>
            <person name="Samans B."/>
            <person name="Correa M."/>
            <person name="Da Silva C."/>
            <person name="Just J."/>
            <person name="Falentin C."/>
            <person name="Koh C.S."/>
            <person name="Le Clainche I."/>
            <person name="Bernard M."/>
            <person name="Bento P."/>
            <person name="Noel B."/>
            <person name="Labadie K."/>
            <person name="Alberti A."/>
            <person name="Charles M."/>
            <person name="Arnaud D."/>
            <person name="Guo H."/>
            <person name="Daviaud C."/>
            <person name="Alamery S."/>
            <person name="Jabbari K."/>
            <person name="Zhao M."/>
            <person name="Edger P.P."/>
            <person name="Chelaifa H."/>
            <person name="Tack D."/>
            <person name="Lassalle G."/>
            <person name="Mestiri I."/>
            <person name="Schnel N."/>
            <person name="Le Paslier M.C."/>
            <person name="Fan G."/>
            <person name="Renault V."/>
            <person name="Bayer P.E."/>
            <person name="Golicz A.A."/>
            <person name="Manoli S."/>
            <person name="Lee T.H."/>
            <person name="Thi V.H."/>
            <person name="Chalabi S."/>
            <person name="Hu Q."/>
            <person name="Fan C."/>
            <person name="Tollenaere R."/>
            <person name="Lu Y."/>
            <person name="Battail C."/>
            <person name="Shen J."/>
            <person name="Sidebottom C.H."/>
            <person name="Wang X."/>
            <person name="Canaguier A."/>
            <person name="Chauveau A."/>
            <person name="Berard A."/>
            <person name="Deniot G."/>
            <person name="Guan M."/>
            <person name="Liu Z."/>
            <person name="Sun F."/>
            <person name="Lim Y.P."/>
            <person name="Lyons E."/>
            <person name="Town C.D."/>
            <person name="Bancroft I."/>
            <person name="Wang X."/>
            <person name="Meng J."/>
            <person name="Ma J."/>
            <person name="Pires J.C."/>
            <person name="King G.J."/>
            <person name="Brunel D."/>
            <person name="Delourme R."/>
            <person name="Renard M."/>
            <person name="Aury J.M."/>
            <person name="Adams K.L."/>
            <person name="Batley J."/>
            <person name="Snowdon R.J."/>
            <person name="Tost J."/>
            <person name="Edwards D."/>
            <person name="Zhou Y."/>
            <person name="Hua W."/>
            <person name="Sharpe A.G."/>
            <person name="Paterson A.H."/>
            <person name="Guan C."/>
            <person name="Wincker P."/>
        </authorList>
    </citation>
    <scope>NUCLEOTIDE SEQUENCE [LARGE SCALE GENOMIC DNA]</scope>
    <source>
        <strain evidence="4">cv. Darmor-bzh</strain>
    </source>
</reference>
<dbReference type="AlphaFoldDB" id="A0A078IQ35"/>
<evidence type="ECO:0000259" key="1">
    <source>
        <dbReference type="Pfam" id="PF00076"/>
    </source>
</evidence>
<dbReference type="EMBL" id="LK033002">
    <property type="protein sequence ID" value="CDY51504.1"/>
    <property type="molecule type" value="Genomic_DNA"/>
</dbReference>
<dbReference type="Proteomes" id="UP001295469">
    <property type="component" value="Chromosome C06"/>
</dbReference>
<name>A0A078IQ35_BRANA</name>